<dbReference type="Pfam" id="PF00172">
    <property type="entry name" value="Zn_clus"/>
    <property type="match status" value="1"/>
</dbReference>
<dbReference type="VEuPathDB" id="FungiDB:F503_02761"/>
<gene>
    <name evidence="3" type="ORF">F503_02761</name>
</gene>
<dbReference type="InterPro" id="IPR001138">
    <property type="entry name" value="Zn2Cys6_DnaBD"/>
</dbReference>
<dbReference type="SMART" id="SM00066">
    <property type="entry name" value="GAL4"/>
    <property type="match status" value="1"/>
</dbReference>
<dbReference type="OMA" id="CLAYTRK"/>
<feature type="domain" description="Zn(2)-C6 fungal-type" evidence="2">
    <location>
        <begin position="10"/>
        <end position="38"/>
    </location>
</feature>
<dbReference type="HOGENOM" id="CLU_021599_5_1_1"/>
<dbReference type="EMBL" id="KE148153">
    <property type="protein sequence ID" value="EPE06633.1"/>
    <property type="molecule type" value="Genomic_DNA"/>
</dbReference>
<dbReference type="CDD" id="cd00067">
    <property type="entry name" value="GAL4"/>
    <property type="match status" value="1"/>
</dbReference>
<dbReference type="PANTHER" id="PTHR38111:SF2">
    <property type="entry name" value="FINGER DOMAIN PROTEIN, PUTATIVE (AFU_ORTHOLOGUE AFUA_1G01560)-RELATED"/>
    <property type="match status" value="1"/>
</dbReference>
<sequence>MVGVPGRSNGCNTCRRRRVKCDEAKPLCARCIKGGFQCQGYERHRTWHHTSSAPFADYNKPDQGTDVVVATIRRHKTSPPRELSFVAFQSDFCFAALFDNFVHWAYGGTWMEKAASSGIGLTGESIKALAQAHLGRVHHMSEIYIEGIARYGSCLRDMAAQIASTSKETSQLLVPMILFLIISNQESDRESTTAHAKGIARLLHVCGPEAFQEQPLLDAFESARSSLIIGSLIGRHRIFLEQDKWINIPWARHEGEKTPQTMLSDMLVKVPGLLEDYGHLLCLDQQTFATDAKVLLTKVEELLTDLFLWRWQWELISGRYVSSDTQVPFSSTTLVCLDFPQPSAAHECMLYNAVLMWVFGLLYKLEPCSAPMRIKACAAAARIKGGLLGLPNYSSTAVYQQVLALPGTVISIRDAAIEICLAYSWISRHHMLCREPARYYLFPMGMAVSVLGREHETYMWAREMLDASPVTKNYAAGSTGAANTAGFGFYVTEEAFHPGAGQPEDRLFSQEDMKLLS</sequence>
<dbReference type="eggNOG" id="ENOG502SREK">
    <property type="taxonomic scope" value="Eukaryota"/>
</dbReference>
<reference evidence="3 4" key="1">
    <citation type="journal article" date="2013" name="BMC Genomics">
        <title>The genome and transcriptome of the pine saprophyte Ophiostoma piceae, and a comparison with the bark beetle-associated pine pathogen Grosmannia clavigera.</title>
        <authorList>
            <person name="Haridas S."/>
            <person name="Wang Y."/>
            <person name="Lim L."/>
            <person name="Massoumi Alamouti S."/>
            <person name="Jackman S."/>
            <person name="Docking R."/>
            <person name="Robertson G."/>
            <person name="Birol I."/>
            <person name="Bohlmann J."/>
            <person name="Breuil C."/>
        </authorList>
    </citation>
    <scope>NUCLEOTIDE SEQUENCE [LARGE SCALE GENOMIC DNA]</scope>
    <source>
        <strain evidence="3 4">UAMH 11346</strain>
    </source>
</reference>
<dbReference type="OrthoDB" id="3525185at2759"/>
<dbReference type="GO" id="GO:0000981">
    <property type="term" value="F:DNA-binding transcription factor activity, RNA polymerase II-specific"/>
    <property type="evidence" value="ECO:0007669"/>
    <property type="project" value="InterPro"/>
</dbReference>
<accession>S3CJL5</accession>
<proteinExistence type="predicted"/>
<dbReference type="SUPFAM" id="SSF57701">
    <property type="entry name" value="Zn2/Cys6 DNA-binding domain"/>
    <property type="match status" value="1"/>
</dbReference>
<keyword evidence="4" id="KW-1185">Reference proteome</keyword>
<dbReference type="STRING" id="1262450.S3CJL5"/>
<evidence type="ECO:0000313" key="4">
    <source>
        <dbReference type="Proteomes" id="UP000016923"/>
    </source>
</evidence>
<evidence type="ECO:0000313" key="3">
    <source>
        <dbReference type="EMBL" id="EPE06633.1"/>
    </source>
</evidence>
<dbReference type="AlphaFoldDB" id="S3CJL5"/>
<evidence type="ECO:0000259" key="2">
    <source>
        <dbReference type="PROSITE" id="PS50048"/>
    </source>
</evidence>
<dbReference type="Gene3D" id="4.10.240.10">
    <property type="entry name" value="Zn(2)-C6 fungal-type DNA-binding domain"/>
    <property type="match status" value="1"/>
</dbReference>
<organism evidence="3 4">
    <name type="scientific">Ophiostoma piceae (strain UAMH 11346)</name>
    <name type="common">Sap stain fungus</name>
    <dbReference type="NCBI Taxonomy" id="1262450"/>
    <lineage>
        <taxon>Eukaryota</taxon>
        <taxon>Fungi</taxon>
        <taxon>Dikarya</taxon>
        <taxon>Ascomycota</taxon>
        <taxon>Pezizomycotina</taxon>
        <taxon>Sordariomycetes</taxon>
        <taxon>Sordariomycetidae</taxon>
        <taxon>Ophiostomatales</taxon>
        <taxon>Ophiostomataceae</taxon>
        <taxon>Ophiostoma</taxon>
    </lineage>
</organism>
<evidence type="ECO:0000256" key="1">
    <source>
        <dbReference type="ARBA" id="ARBA00023242"/>
    </source>
</evidence>
<name>S3CJL5_OPHP1</name>
<dbReference type="PROSITE" id="PS00463">
    <property type="entry name" value="ZN2_CY6_FUNGAL_1"/>
    <property type="match status" value="1"/>
</dbReference>
<dbReference type="PANTHER" id="PTHR38111">
    <property type="entry name" value="ZN(2)-C6 FUNGAL-TYPE DOMAIN-CONTAINING PROTEIN-RELATED"/>
    <property type="match status" value="1"/>
</dbReference>
<dbReference type="PROSITE" id="PS50048">
    <property type="entry name" value="ZN2_CY6_FUNGAL_2"/>
    <property type="match status" value="1"/>
</dbReference>
<dbReference type="InterPro" id="IPR036864">
    <property type="entry name" value="Zn2-C6_fun-type_DNA-bd_sf"/>
</dbReference>
<dbReference type="Proteomes" id="UP000016923">
    <property type="component" value="Unassembled WGS sequence"/>
</dbReference>
<protein>
    <submittedName>
        <fullName evidence="3">Transposase tc1-like protein</fullName>
    </submittedName>
</protein>
<keyword evidence="1" id="KW-0539">Nucleus</keyword>
<dbReference type="GO" id="GO:0008270">
    <property type="term" value="F:zinc ion binding"/>
    <property type="evidence" value="ECO:0007669"/>
    <property type="project" value="InterPro"/>
</dbReference>
<dbReference type="InterPro" id="IPR053178">
    <property type="entry name" value="Osmoadaptation_assoc"/>
</dbReference>